<name>A0A6H5G3K9_9HEMI</name>
<proteinExistence type="predicted"/>
<dbReference type="EMBL" id="CADCXU010004762">
    <property type="protein sequence ID" value="CAA9996661.1"/>
    <property type="molecule type" value="Genomic_DNA"/>
</dbReference>
<dbReference type="Proteomes" id="UP000479000">
    <property type="component" value="Unassembled WGS sequence"/>
</dbReference>
<dbReference type="AlphaFoldDB" id="A0A6H5G3K9"/>
<organism evidence="1 2">
    <name type="scientific">Nesidiocoris tenuis</name>
    <dbReference type="NCBI Taxonomy" id="355587"/>
    <lineage>
        <taxon>Eukaryota</taxon>
        <taxon>Metazoa</taxon>
        <taxon>Ecdysozoa</taxon>
        <taxon>Arthropoda</taxon>
        <taxon>Hexapoda</taxon>
        <taxon>Insecta</taxon>
        <taxon>Pterygota</taxon>
        <taxon>Neoptera</taxon>
        <taxon>Paraneoptera</taxon>
        <taxon>Hemiptera</taxon>
        <taxon>Heteroptera</taxon>
        <taxon>Panheteroptera</taxon>
        <taxon>Cimicomorpha</taxon>
        <taxon>Miridae</taxon>
        <taxon>Dicyphina</taxon>
        <taxon>Nesidiocoris</taxon>
    </lineage>
</organism>
<sequence>MTAGDHHSIDGTITRKRTISFQGRSQASNDKILSVSTVKDHKIPKVCVSEVNYLHHVLRLRQ</sequence>
<protein>
    <submittedName>
        <fullName evidence="1">Uncharacterized protein</fullName>
    </submittedName>
</protein>
<keyword evidence="2" id="KW-1185">Reference proteome</keyword>
<reference evidence="1 2" key="1">
    <citation type="submission" date="2020-02" db="EMBL/GenBank/DDBJ databases">
        <authorList>
            <person name="Ferguson B K."/>
        </authorList>
    </citation>
    <scope>NUCLEOTIDE SEQUENCE [LARGE SCALE GENOMIC DNA]</scope>
</reference>
<accession>A0A6H5G3K9</accession>
<evidence type="ECO:0000313" key="2">
    <source>
        <dbReference type="Proteomes" id="UP000479000"/>
    </source>
</evidence>
<gene>
    <name evidence="1" type="ORF">NTEN_LOCUS3129</name>
</gene>
<evidence type="ECO:0000313" key="1">
    <source>
        <dbReference type="EMBL" id="CAA9996661.1"/>
    </source>
</evidence>